<feature type="active site" description="Nucleophile" evidence="4">
    <location>
        <position position="38"/>
    </location>
</feature>
<dbReference type="PANTHER" id="PTHR14226">
    <property type="entry name" value="NEUROPATHY TARGET ESTERASE/SWISS CHEESE D.MELANOGASTER"/>
    <property type="match status" value="1"/>
</dbReference>
<dbReference type="Gene3D" id="3.40.1090.10">
    <property type="entry name" value="Cytosolic phospholipase A2 catalytic domain"/>
    <property type="match status" value="2"/>
</dbReference>
<dbReference type="Proteomes" id="UP001518925">
    <property type="component" value="Unassembled WGS sequence"/>
</dbReference>
<keyword evidence="3 4" id="KW-0443">Lipid metabolism</keyword>
<evidence type="ECO:0000256" key="1">
    <source>
        <dbReference type="ARBA" id="ARBA00022801"/>
    </source>
</evidence>
<sequence length="282" mass="32520">MNTGLVLEGGGMRGVYTAGVLEYFMERDLYFPYNIGVSAGASNATSYLARQKGRNRTVNIDYITHPEYLSFRNYLKKRQLFGMDFIFDVLPNQLVPFDFEAFYKAKEKFVVGTTDCITGETVYYNNQEHGKDMLTILRASCSLPFIAPIVSYNNKSLLDGGISNPIPIRQAEKEGYSKNVVILTRNRGYRKKPSKNTWISKKAYKNYPGLLEKMESRANDYNETLDYLFEQEENGNVFIIQPTIPLKVGRMEKKPDRLLELYNEGYEDAKNIYDSLLQWLEK</sequence>
<dbReference type="InterPro" id="IPR045943">
    <property type="entry name" value="DUF6363"/>
</dbReference>
<evidence type="ECO:0000256" key="3">
    <source>
        <dbReference type="ARBA" id="ARBA00023098"/>
    </source>
</evidence>
<dbReference type="Pfam" id="PF19890">
    <property type="entry name" value="DUF6363"/>
    <property type="match status" value="1"/>
</dbReference>
<organism evidence="6 7">
    <name type="scientific">Bacillus suaedaesalsae</name>
    <dbReference type="NCBI Taxonomy" id="2810349"/>
    <lineage>
        <taxon>Bacteria</taxon>
        <taxon>Bacillati</taxon>
        <taxon>Bacillota</taxon>
        <taxon>Bacilli</taxon>
        <taxon>Bacillales</taxon>
        <taxon>Bacillaceae</taxon>
        <taxon>Bacillus</taxon>
    </lineage>
</organism>
<dbReference type="InterPro" id="IPR050301">
    <property type="entry name" value="NTE"/>
</dbReference>
<dbReference type="RefSeq" id="WP_204202960.1">
    <property type="nucleotide sequence ID" value="NZ_JAFELM010000023.1"/>
</dbReference>
<dbReference type="InterPro" id="IPR037483">
    <property type="entry name" value="YjjU-like"/>
</dbReference>
<keyword evidence="2 4" id="KW-0442">Lipid degradation</keyword>
<evidence type="ECO:0000259" key="5">
    <source>
        <dbReference type="PROSITE" id="PS51635"/>
    </source>
</evidence>
<dbReference type="Pfam" id="PF01734">
    <property type="entry name" value="Patatin"/>
    <property type="match status" value="1"/>
</dbReference>
<dbReference type="SUPFAM" id="SSF52151">
    <property type="entry name" value="FabD/lysophospholipase-like"/>
    <property type="match status" value="1"/>
</dbReference>
<proteinExistence type="predicted"/>
<feature type="short sequence motif" description="DGA/G" evidence="4">
    <location>
        <begin position="159"/>
        <end position="161"/>
    </location>
</feature>
<name>A0ABS2DGH9_9BACI</name>
<comment type="caution">
    <text evidence="6">The sequence shown here is derived from an EMBL/GenBank/DDBJ whole genome shotgun (WGS) entry which is preliminary data.</text>
</comment>
<evidence type="ECO:0000256" key="4">
    <source>
        <dbReference type="PROSITE-ProRule" id="PRU01161"/>
    </source>
</evidence>
<dbReference type="CDD" id="cd07208">
    <property type="entry name" value="Pat_hypo_Ecoli_yjju_like"/>
    <property type="match status" value="1"/>
</dbReference>
<accession>A0ABS2DGH9</accession>
<dbReference type="PROSITE" id="PS51635">
    <property type="entry name" value="PNPLA"/>
    <property type="match status" value="1"/>
</dbReference>
<protein>
    <submittedName>
        <fullName evidence="6">Patatin family protein</fullName>
    </submittedName>
</protein>
<feature type="short sequence motif" description="GXSXG" evidence="4">
    <location>
        <begin position="36"/>
        <end position="40"/>
    </location>
</feature>
<evidence type="ECO:0000256" key="2">
    <source>
        <dbReference type="ARBA" id="ARBA00022963"/>
    </source>
</evidence>
<gene>
    <name evidence="6" type="ORF">JR050_07820</name>
</gene>
<dbReference type="InterPro" id="IPR016035">
    <property type="entry name" value="Acyl_Trfase/lysoPLipase"/>
</dbReference>
<dbReference type="EMBL" id="JAFELM010000023">
    <property type="protein sequence ID" value="MBM6617585.1"/>
    <property type="molecule type" value="Genomic_DNA"/>
</dbReference>
<reference evidence="6 7" key="1">
    <citation type="submission" date="2021-02" db="EMBL/GenBank/DDBJ databases">
        <title>Bacillus sp. RD4P76, an endophyte from a halophyte.</title>
        <authorList>
            <person name="Sun J.-Q."/>
        </authorList>
    </citation>
    <scope>NUCLEOTIDE SEQUENCE [LARGE SCALE GENOMIC DNA]</scope>
    <source>
        <strain evidence="6 7">RD4P76</strain>
    </source>
</reference>
<dbReference type="PANTHER" id="PTHR14226:SF25">
    <property type="entry name" value="PHOSPHOESTERASE"/>
    <property type="match status" value="1"/>
</dbReference>
<dbReference type="InterPro" id="IPR002641">
    <property type="entry name" value="PNPLA_dom"/>
</dbReference>
<feature type="domain" description="PNPLA" evidence="5">
    <location>
        <begin position="5"/>
        <end position="172"/>
    </location>
</feature>
<feature type="active site" description="Proton acceptor" evidence="4">
    <location>
        <position position="159"/>
    </location>
</feature>
<feature type="short sequence motif" description="GXGXXG" evidence="4">
    <location>
        <begin position="9"/>
        <end position="14"/>
    </location>
</feature>
<evidence type="ECO:0000313" key="6">
    <source>
        <dbReference type="EMBL" id="MBM6617585.1"/>
    </source>
</evidence>
<keyword evidence="1 4" id="KW-0378">Hydrolase</keyword>
<keyword evidence="7" id="KW-1185">Reference proteome</keyword>
<evidence type="ECO:0000313" key="7">
    <source>
        <dbReference type="Proteomes" id="UP001518925"/>
    </source>
</evidence>